<organism evidence="1 2">
    <name type="scientific">Desulfofundulus thermosubterraneus DSM 16057</name>
    <dbReference type="NCBI Taxonomy" id="1121432"/>
    <lineage>
        <taxon>Bacteria</taxon>
        <taxon>Bacillati</taxon>
        <taxon>Bacillota</taxon>
        <taxon>Clostridia</taxon>
        <taxon>Eubacteriales</taxon>
        <taxon>Peptococcaceae</taxon>
        <taxon>Desulfofundulus</taxon>
    </lineage>
</organism>
<dbReference type="Proteomes" id="UP000184529">
    <property type="component" value="Unassembled WGS sequence"/>
</dbReference>
<proteinExistence type="predicted"/>
<evidence type="ECO:0000313" key="2">
    <source>
        <dbReference type="Proteomes" id="UP000184529"/>
    </source>
</evidence>
<name>A0A1M6MZQ5_9FIRM</name>
<dbReference type="EMBL" id="FQZM01000098">
    <property type="protein sequence ID" value="SHJ88985.1"/>
    <property type="molecule type" value="Genomic_DNA"/>
</dbReference>
<accession>A0A1M6MZQ5</accession>
<dbReference type="RefSeq" id="WP_165613303.1">
    <property type="nucleotide sequence ID" value="NZ_FQZM01000098.1"/>
</dbReference>
<keyword evidence="2" id="KW-1185">Reference proteome</keyword>
<sequence>MALSTAIFPILFGRAAAGDSGGYARTLLRAVKTVLLVALKLIKETHNRSGVAGGI</sequence>
<protein>
    <submittedName>
        <fullName evidence="1">Putative peptidoglycan lipid II flippase</fullName>
    </submittedName>
</protein>
<dbReference type="AlphaFoldDB" id="A0A1M6MZQ5"/>
<evidence type="ECO:0000313" key="1">
    <source>
        <dbReference type="EMBL" id="SHJ88985.1"/>
    </source>
</evidence>
<reference evidence="2" key="1">
    <citation type="submission" date="2016-11" db="EMBL/GenBank/DDBJ databases">
        <authorList>
            <person name="Varghese N."/>
            <person name="Submissions S."/>
        </authorList>
    </citation>
    <scope>NUCLEOTIDE SEQUENCE [LARGE SCALE GENOMIC DNA]</scope>
    <source>
        <strain evidence="2">DSM 16057</strain>
    </source>
</reference>
<gene>
    <name evidence="1" type="ORF">SAMN02745219_03564</name>
</gene>
<dbReference type="STRING" id="1121432.SAMN02745219_03564"/>